<dbReference type="Pfam" id="PF02540">
    <property type="entry name" value="NAD_synthase"/>
    <property type="match status" value="1"/>
</dbReference>
<sequence length="343" mass="39377">MYKLIDFYGKEKQLRDKRERGMTTTIEEKIDSIKKEMKEIIDNKHLYIAFSGGMDSTVVALLAKDIFSKSKITLVNVCFGGYSYSKGLEAVLTLSKQLGLKLFFSRGEEEQEEIMYHGPNCNQCTRIVKIGKVKQFSYKGIVASGANLSDSWGNTGIKFFNGIYSPLLNLNKEEIREILEYYNMKIPKIGENNIREGCKYKHLLKMSVNRDYHSRADIIANEVIHDVLDFYDVQRDIANVKIVGPLSKNIALINVKPLPSKKILEEIKRLLQNEDTIDFVDIVDSALKLKILVNPGIYNNEESKYWILNGRLAPEFAMPINAEWVKSSNYKLWTFAVVDYKKL</sequence>
<dbReference type="GO" id="GO:0006163">
    <property type="term" value="P:purine nucleotide metabolic process"/>
    <property type="evidence" value="ECO:0007669"/>
    <property type="project" value="UniProtKB-ARBA"/>
</dbReference>
<dbReference type="Gene3D" id="3.40.50.620">
    <property type="entry name" value="HUPs"/>
    <property type="match status" value="1"/>
</dbReference>
<name>A0A4R8EKT9_9BACT</name>
<dbReference type="InterPro" id="IPR014729">
    <property type="entry name" value="Rossmann-like_a/b/a_fold"/>
</dbReference>
<evidence type="ECO:0000259" key="1">
    <source>
        <dbReference type="Pfam" id="PF02540"/>
    </source>
</evidence>
<dbReference type="SUPFAM" id="SSF52402">
    <property type="entry name" value="Adenine nucleotide alpha hydrolases-like"/>
    <property type="match status" value="1"/>
</dbReference>
<dbReference type="AlphaFoldDB" id="A0A4R8EKT9"/>
<accession>A0A4R8EKT9</accession>
<comment type="caution">
    <text evidence="2">The sequence shown here is derived from an EMBL/GenBank/DDBJ whole genome shotgun (WGS) entry which is preliminary data.</text>
</comment>
<dbReference type="InterPro" id="IPR052188">
    <property type="entry name" value="Ni-pincer_cofactor_biosynth"/>
</dbReference>
<evidence type="ECO:0000313" key="2">
    <source>
        <dbReference type="EMBL" id="TDX11055.1"/>
    </source>
</evidence>
<dbReference type="InterPro" id="IPR022310">
    <property type="entry name" value="NAD/GMP_synthase"/>
</dbReference>
<dbReference type="Proteomes" id="UP000294817">
    <property type="component" value="Unassembled WGS sequence"/>
</dbReference>
<dbReference type="EMBL" id="SODZ01000017">
    <property type="protein sequence ID" value="TDX11055.1"/>
    <property type="molecule type" value="Genomic_DNA"/>
</dbReference>
<dbReference type="PANTHER" id="PTHR43169:SF2">
    <property type="entry name" value="NAD_GMP SYNTHASE DOMAIN-CONTAINING PROTEIN"/>
    <property type="match status" value="1"/>
</dbReference>
<dbReference type="PANTHER" id="PTHR43169">
    <property type="entry name" value="EXSB FAMILY PROTEIN"/>
    <property type="match status" value="1"/>
</dbReference>
<proteinExistence type="predicted"/>
<feature type="domain" description="NAD/GMP synthase" evidence="1">
    <location>
        <begin position="26"/>
        <end position="101"/>
    </location>
</feature>
<organism evidence="2 3">
    <name type="scientific">Petrotoga sibirica</name>
    <dbReference type="NCBI Taxonomy" id="156202"/>
    <lineage>
        <taxon>Bacteria</taxon>
        <taxon>Thermotogati</taxon>
        <taxon>Thermotogota</taxon>
        <taxon>Thermotogae</taxon>
        <taxon>Petrotogales</taxon>
        <taxon>Petrotogaceae</taxon>
        <taxon>Petrotoga</taxon>
    </lineage>
</organism>
<protein>
    <recommendedName>
        <fullName evidence="1">NAD/GMP synthase domain-containing protein</fullName>
    </recommendedName>
</protein>
<dbReference type="RefSeq" id="WP_233186802.1">
    <property type="nucleotide sequence ID" value="NZ_SODZ01000017.1"/>
</dbReference>
<gene>
    <name evidence="2" type="ORF">C8D74_1178</name>
</gene>
<reference evidence="2 3" key="1">
    <citation type="submission" date="2019-03" db="EMBL/GenBank/DDBJ databases">
        <title>Genomic Encyclopedia of Type Strains, Phase IV (KMG-IV): sequencing the most valuable type-strain genomes for metagenomic binning, comparative biology and taxonomic classification.</title>
        <authorList>
            <person name="Goeker M."/>
        </authorList>
    </citation>
    <scope>NUCLEOTIDE SEQUENCE [LARGE SCALE GENOMIC DNA]</scope>
    <source>
        <strain evidence="2 3">DSM 13575</strain>
    </source>
</reference>
<evidence type="ECO:0000313" key="3">
    <source>
        <dbReference type="Proteomes" id="UP000294817"/>
    </source>
</evidence>
<keyword evidence="3" id="KW-1185">Reference proteome</keyword>